<evidence type="ECO:0000256" key="6">
    <source>
        <dbReference type="SAM" id="MobiDB-lite"/>
    </source>
</evidence>
<dbReference type="Proteomes" id="UP000183371">
    <property type="component" value="Unassembled WGS sequence"/>
</dbReference>
<evidence type="ECO:0000256" key="5">
    <source>
        <dbReference type="ARBA" id="ARBA00022906"/>
    </source>
</evidence>
<keyword evidence="3" id="KW-0813">Transport</keyword>
<proteinExistence type="inferred from homology"/>
<feature type="region of interest" description="Disordered" evidence="6">
    <location>
        <begin position="127"/>
        <end position="209"/>
    </location>
</feature>
<dbReference type="Gene3D" id="3.40.50.1980">
    <property type="entry name" value="Nitrogenase molybdenum iron protein domain"/>
    <property type="match status" value="2"/>
</dbReference>
<evidence type="ECO:0000256" key="4">
    <source>
        <dbReference type="ARBA" id="ARBA00022729"/>
    </source>
</evidence>
<feature type="signal peptide" evidence="7">
    <location>
        <begin position="1"/>
        <end position="27"/>
    </location>
</feature>
<organism evidence="8 9">
    <name type="scientific">Pseudovibrio denitrificans</name>
    <dbReference type="NCBI Taxonomy" id="258256"/>
    <lineage>
        <taxon>Bacteria</taxon>
        <taxon>Pseudomonadati</taxon>
        <taxon>Pseudomonadota</taxon>
        <taxon>Alphaproteobacteria</taxon>
        <taxon>Hyphomicrobiales</taxon>
        <taxon>Stappiaceae</taxon>
        <taxon>Pseudovibrio</taxon>
    </lineage>
</organism>
<keyword evidence="5" id="KW-0406">Ion transport</keyword>
<dbReference type="GO" id="GO:0046872">
    <property type="term" value="F:metal ion binding"/>
    <property type="evidence" value="ECO:0007669"/>
    <property type="project" value="InterPro"/>
</dbReference>
<keyword evidence="5" id="KW-0864">Zinc transport</keyword>
<accession>A0A1I6Y9S0</accession>
<evidence type="ECO:0000256" key="1">
    <source>
        <dbReference type="ARBA" id="ARBA00011028"/>
    </source>
</evidence>
<comment type="similarity">
    <text evidence="1">Belongs to the bacterial solute-binding protein 9 family.</text>
</comment>
<keyword evidence="4 7" id="KW-0732">Signal</keyword>
<dbReference type="AlphaFoldDB" id="A0A1I6Y9S0"/>
<keyword evidence="5" id="KW-0862">Zinc</keyword>
<dbReference type="Pfam" id="PF01297">
    <property type="entry name" value="ZnuA"/>
    <property type="match status" value="1"/>
</dbReference>
<feature type="compositionally biased region" description="Basic and acidic residues" evidence="6">
    <location>
        <begin position="128"/>
        <end position="209"/>
    </location>
</feature>
<evidence type="ECO:0000313" key="9">
    <source>
        <dbReference type="Proteomes" id="UP000183371"/>
    </source>
</evidence>
<evidence type="ECO:0000256" key="2">
    <source>
        <dbReference type="ARBA" id="ARBA00015915"/>
    </source>
</evidence>
<name>A0A1I6Y9S0_9HYPH</name>
<keyword evidence="9" id="KW-1185">Reference proteome</keyword>
<dbReference type="InterPro" id="IPR006127">
    <property type="entry name" value="ZnuA-like"/>
</dbReference>
<gene>
    <name evidence="8" type="ORF">SAMN05444141_101727</name>
</gene>
<evidence type="ECO:0000256" key="7">
    <source>
        <dbReference type="SAM" id="SignalP"/>
    </source>
</evidence>
<dbReference type="InterPro" id="IPR050492">
    <property type="entry name" value="Bact_metal-bind_prot9"/>
</dbReference>
<dbReference type="GO" id="GO:0006829">
    <property type="term" value="P:zinc ion transport"/>
    <property type="evidence" value="ECO:0007669"/>
    <property type="project" value="UniProtKB-KW"/>
</dbReference>
<dbReference type="PANTHER" id="PTHR42953:SF3">
    <property type="entry name" value="HIGH-AFFINITY ZINC UPTAKE SYSTEM PROTEIN ZNUA"/>
    <property type="match status" value="1"/>
</dbReference>
<dbReference type="SUPFAM" id="SSF53807">
    <property type="entry name" value="Helical backbone' metal receptor"/>
    <property type="match status" value="1"/>
</dbReference>
<evidence type="ECO:0000256" key="3">
    <source>
        <dbReference type="ARBA" id="ARBA00022448"/>
    </source>
</evidence>
<protein>
    <recommendedName>
        <fullName evidence="2">High-affinity zinc uptake system protein ZnuA</fullName>
    </recommendedName>
</protein>
<evidence type="ECO:0000313" key="8">
    <source>
        <dbReference type="EMBL" id="SFT47243.1"/>
    </source>
</evidence>
<dbReference type="PANTHER" id="PTHR42953">
    <property type="entry name" value="HIGH-AFFINITY ZINC UPTAKE SYSTEM PROTEIN ZNUA-RELATED"/>
    <property type="match status" value="1"/>
</dbReference>
<reference evidence="9" key="1">
    <citation type="submission" date="2016-10" db="EMBL/GenBank/DDBJ databases">
        <authorList>
            <person name="Varghese N."/>
            <person name="Submissions S."/>
        </authorList>
    </citation>
    <scope>NUCLEOTIDE SEQUENCE [LARGE SCALE GENOMIC DNA]</scope>
    <source>
        <strain evidence="9">DSM 17465</strain>
    </source>
</reference>
<feature type="chain" id="PRO_5010368149" description="High-affinity zinc uptake system protein ZnuA" evidence="7">
    <location>
        <begin position="28"/>
        <end position="390"/>
    </location>
</feature>
<sequence>MARMKHLLSSMSILGLLAGSVSFPALAQAEVKVVASIKPIHSLVASVMEGVGPPDLVVEGAGSPHTYSLRPSTARKIANADVVFWVGPQMESFLETPLENLADGATVVTLKDAHGLTLLNFREGGNFEGHDHGDHAGETAAEHAEHAGEAHEDHADHADEKHEDHADHDHEKHEEHADHEKHEEHAGHDHEKHEEHADHEKHEEHAEHADHADHGAEAFDMHIWLSPQNAIAMLHEIEETLSKADPANAAKYAANAKAEAEEISKVSDALKAELKGHQSKPFVVFHDAYRYFEEAYNLNAVGSVTVSPEVLPGAKRLTEVREKLKNLGVSCVFSEAQFNPRMVAVLKEGTGVNSAEIDPLGSTLDSGPQLYTELLKQMGSAFNTCLSGNS</sequence>
<dbReference type="EMBL" id="FPBD01000001">
    <property type="protein sequence ID" value="SFT47243.1"/>
    <property type="molecule type" value="Genomic_DNA"/>
</dbReference>